<accession>A0A7D9IAM0</accession>
<keyword evidence="2" id="KW-1133">Transmembrane helix</keyword>
<feature type="compositionally biased region" description="Polar residues" evidence="1">
    <location>
        <begin position="318"/>
        <end position="335"/>
    </location>
</feature>
<feature type="region of interest" description="Disordered" evidence="1">
    <location>
        <begin position="311"/>
        <end position="359"/>
    </location>
</feature>
<keyword evidence="4" id="KW-1185">Reference proteome</keyword>
<dbReference type="AlphaFoldDB" id="A0A7D9IAM0"/>
<keyword evidence="2" id="KW-0472">Membrane</keyword>
<comment type="caution">
    <text evidence="3">The sequence shown here is derived from an EMBL/GenBank/DDBJ whole genome shotgun (WGS) entry which is preliminary data.</text>
</comment>
<feature type="compositionally biased region" description="Basic and acidic residues" evidence="1">
    <location>
        <begin position="262"/>
        <end position="271"/>
    </location>
</feature>
<dbReference type="Proteomes" id="UP001152795">
    <property type="component" value="Unassembled WGS sequence"/>
</dbReference>
<protein>
    <submittedName>
        <fullName evidence="3">Uncharacterized protein</fullName>
    </submittedName>
</protein>
<proteinExistence type="predicted"/>
<evidence type="ECO:0000313" key="3">
    <source>
        <dbReference type="EMBL" id="CAB4001087.1"/>
    </source>
</evidence>
<name>A0A7D9IAM0_PARCT</name>
<sequence>MKYINYSEINSVYKLRISAPIFKDNDQDCKVGQNFKFIRDGQKWEIIERHFPVSIKSIKIDTRLVKELQFSTTEQFKDWNGSLLQLSVACGNEEHCVLFKLASLPDVFTVTPSPSSTTTRETSGFEETHYVAIVAAVTLFLLALALGIGYQVYYGRRKRAQVAENNKYDTGFFNCPEAIYEEPDPIYETVTENETPHNQLETSTKEYSYPDAYIITNPVLTENGILKEKGHDVPDNEPEISYIHPDTNRDTKPLKSAVTENEAPREEDHKLLRNQPGKSSDTYIHPDSNAIANPTLTEHDKPTEEECEVPSNVEPEISSGTNVIPNTNTNRNTKPAVNEDETPKNEGHEVLGTLEPETDSDKYIYPEIYRNAKPAVNEYDIPME</sequence>
<dbReference type="EMBL" id="CACRXK020003998">
    <property type="protein sequence ID" value="CAB4001087.1"/>
    <property type="molecule type" value="Genomic_DNA"/>
</dbReference>
<evidence type="ECO:0000256" key="1">
    <source>
        <dbReference type="SAM" id="MobiDB-lite"/>
    </source>
</evidence>
<reference evidence="3" key="1">
    <citation type="submission" date="2020-04" db="EMBL/GenBank/DDBJ databases">
        <authorList>
            <person name="Alioto T."/>
            <person name="Alioto T."/>
            <person name="Gomez Garrido J."/>
        </authorList>
    </citation>
    <scope>NUCLEOTIDE SEQUENCE</scope>
    <source>
        <strain evidence="3">A484AB</strain>
    </source>
</reference>
<evidence type="ECO:0000256" key="2">
    <source>
        <dbReference type="SAM" id="Phobius"/>
    </source>
</evidence>
<keyword evidence="2" id="KW-0812">Transmembrane</keyword>
<evidence type="ECO:0000313" key="4">
    <source>
        <dbReference type="Proteomes" id="UP001152795"/>
    </source>
</evidence>
<organism evidence="3 4">
    <name type="scientific">Paramuricea clavata</name>
    <name type="common">Red gorgonian</name>
    <name type="synonym">Violescent sea-whip</name>
    <dbReference type="NCBI Taxonomy" id="317549"/>
    <lineage>
        <taxon>Eukaryota</taxon>
        <taxon>Metazoa</taxon>
        <taxon>Cnidaria</taxon>
        <taxon>Anthozoa</taxon>
        <taxon>Octocorallia</taxon>
        <taxon>Malacalcyonacea</taxon>
        <taxon>Plexauridae</taxon>
        <taxon>Paramuricea</taxon>
    </lineage>
</organism>
<gene>
    <name evidence="3" type="ORF">PACLA_8A038380</name>
</gene>
<feature type="region of interest" description="Disordered" evidence="1">
    <location>
        <begin position="228"/>
        <end position="296"/>
    </location>
</feature>
<feature type="transmembrane region" description="Helical" evidence="2">
    <location>
        <begin position="130"/>
        <end position="150"/>
    </location>
</feature>